<dbReference type="OrthoDB" id="4546548at2"/>
<feature type="domain" description="Insertion element IS402-like" evidence="3">
    <location>
        <begin position="6"/>
        <end position="76"/>
    </location>
</feature>
<dbReference type="GO" id="GO:0003677">
    <property type="term" value="F:DNA binding"/>
    <property type="evidence" value="ECO:0007669"/>
    <property type="project" value="InterPro"/>
</dbReference>
<dbReference type="PANTHER" id="PTHR30007:SF1">
    <property type="entry name" value="BLR1914 PROTEIN"/>
    <property type="match status" value="1"/>
</dbReference>
<dbReference type="InterPro" id="IPR025161">
    <property type="entry name" value="IS402-like_dom"/>
</dbReference>
<dbReference type="Pfam" id="PF13340">
    <property type="entry name" value="DUF4096"/>
    <property type="match status" value="1"/>
</dbReference>
<dbReference type="EMBL" id="QUAC01000486">
    <property type="protein sequence ID" value="REK84323.1"/>
    <property type="molecule type" value="Genomic_DNA"/>
</dbReference>
<dbReference type="GO" id="GO:0004803">
    <property type="term" value="F:transposase activity"/>
    <property type="evidence" value="ECO:0007669"/>
    <property type="project" value="InterPro"/>
</dbReference>
<evidence type="ECO:0000313" key="5">
    <source>
        <dbReference type="Proteomes" id="UP000262477"/>
    </source>
</evidence>
<feature type="region of interest" description="Disordered" evidence="1">
    <location>
        <begin position="124"/>
        <end position="156"/>
    </location>
</feature>
<keyword evidence="5" id="KW-1185">Reference proteome</keyword>
<reference evidence="4 5" key="1">
    <citation type="submission" date="2018-08" db="EMBL/GenBank/DDBJ databases">
        <title>Streptomyces NEAU-D10 sp. nov., a novel Actinomycete isolated from soil.</title>
        <authorList>
            <person name="Jin L."/>
        </authorList>
    </citation>
    <scope>NUCLEOTIDE SEQUENCE [LARGE SCALE GENOMIC DNA]</scope>
    <source>
        <strain evidence="4 5">NEAU-D10</strain>
    </source>
</reference>
<evidence type="ECO:0000256" key="1">
    <source>
        <dbReference type="SAM" id="MobiDB-lite"/>
    </source>
</evidence>
<dbReference type="Proteomes" id="UP000262477">
    <property type="component" value="Unassembled WGS sequence"/>
</dbReference>
<dbReference type="AlphaFoldDB" id="A0A371PQE2"/>
<organism evidence="4 5">
    <name type="scientific">Streptomyces inhibens</name>
    <dbReference type="NCBI Taxonomy" id="2293571"/>
    <lineage>
        <taxon>Bacteria</taxon>
        <taxon>Bacillati</taxon>
        <taxon>Actinomycetota</taxon>
        <taxon>Actinomycetes</taxon>
        <taxon>Kitasatosporales</taxon>
        <taxon>Streptomycetaceae</taxon>
        <taxon>Streptomyces</taxon>
    </lineage>
</organism>
<dbReference type="PANTHER" id="PTHR30007">
    <property type="entry name" value="PHP DOMAIN PROTEIN"/>
    <property type="match status" value="1"/>
</dbReference>
<dbReference type="GO" id="GO:0006313">
    <property type="term" value="P:DNA transposition"/>
    <property type="evidence" value="ECO:0007669"/>
    <property type="project" value="InterPro"/>
</dbReference>
<gene>
    <name evidence="4" type="ORF">DY245_43720</name>
</gene>
<evidence type="ECO:0000259" key="2">
    <source>
        <dbReference type="Pfam" id="PF01609"/>
    </source>
</evidence>
<accession>A0A371PQE2</accession>
<evidence type="ECO:0000313" key="4">
    <source>
        <dbReference type="EMBL" id="REK84323.1"/>
    </source>
</evidence>
<feature type="region of interest" description="Disordered" evidence="1">
    <location>
        <begin position="256"/>
        <end position="279"/>
    </location>
</feature>
<sequence>MTRMQLADEEWEFIEPYLPIGEYGPYPERLRQQFAGAIWRFKTGGQWREMPQEFGAWSTVHNRFRQWRDAGVFEALLEGLIAEAAKQGEVDLSLVSIDSTTARAHHDAAGMHLGQDVITALEKAAAEEEKARGKRGGLEEQNGRDAEADSEREERRRIRRRRKLRLKAALLGRSRGGQTSKVHLAADRNCRPLAFVLTAGQAEDSPQFIPVLGKIRVRGPVGRPRTRPDAVAADKAYSSRGNRAHLHGRGIKAVIPEKKDQAANRKKKGSGGGRPVSHDADVYKERNTVERLINKLKAWRGIATRYDKTPDSYLAGLHLRASMIWIKDLTQTTH</sequence>
<proteinExistence type="predicted"/>
<dbReference type="InterPro" id="IPR002559">
    <property type="entry name" value="Transposase_11"/>
</dbReference>
<feature type="domain" description="Transposase IS4-like" evidence="2">
    <location>
        <begin position="94"/>
        <end position="308"/>
    </location>
</feature>
<dbReference type="Pfam" id="PF01609">
    <property type="entry name" value="DDE_Tnp_1"/>
    <property type="match status" value="1"/>
</dbReference>
<comment type="caution">
    <text evidence="4">The sequence shown here is derived from an EMBL/GenBank/DDBJ whole genome shotgun (WGS) entry which is preliminary data.</text>
</comment>
<dbReference type="NCBIfam" id="NF033580">
    <property type="entry name" value="transpos_IS5_3"/>
    <property type="match status" value="1"/>
</dbReference>
<protein>
    <submittedName>
        <fullName evidence="4">IS5 family transposase</fullName>
    </submittedName>
</protein>
<name>A0A371PQE2_STRIH</name>
<evidence type="ECO:0000259" key="3">
    <source>
        <dbReference type="Pfam" id="PF13340"/>
    </source>
</evidence>